<dbReference type="GO" id="GO:0005524">
    <property type="term" value="F:ATP binding"/>
    <property type="evidence" value="ECO:0007669"/>
    <property type="project" value="InterPro"/>
</dbReference>
<feature type="domain" description="P-type ATPase C-terminal" evidence="6">
    <location>
        <begin position="174"/>
        <end position="240"/>
    </location>
</feature>
<evidence type="ECO:0000256" key="3">
    <source>
        <dbReference type="ARBA" id="ARBA00022842"/>
    </source>
</evidence>
<feature type="transmembrane region" description="Helical" evidence="5">
    <location>
        <begin position="194"/>
        <end position="216"/>
    </location>
</feature>
<evidence type="ECO:0000313" key="8">
    <source>
        <dbReference type="Proteomes" id="UP000789396"/>
    </source>
</evidence>
<evidence type="ECO:0000256" key="2">
    <source>
        <dbReference type="ARBA" id="ARBA00022723"/>
    </source>
</evidence>
<name>A0A9N9NCH6_9GLOM</name>
<comment type="subcellular location">
    <subcellularLocation>
        <location evidence="1">Membrane</location>
        <topology evidence="1">Multi-pass membrane protein</topology>
    </subcellularLocation>
</comment>
<feature type="region of interest" description="Disordered" evidence="4">
    <location>
        <begin position="381"/>
        <end position="410"/>
    </location>
</feature>
<dbReference type="Pfam" id="PF16212">
    <property type="entry name" value="PhoLip_ATPase_C"/>
    <property type="match status" value="2"/>
</dbReference>
<sequence length="454" mass="50075">EKFFPSDLDILESAKAPPVEPKSNGPRPSMTHTREMSFGGTSLFSDNFSNIQRSGGYALIIDGSALKHALDEPFSRSLLLDLACRCKGVICCRVSPLQKAKVVELVKEGKQAVTCAIGDGANDVSMIQAAHIGIGVAGEEGLQAVMASDYAIAQFRFLTRLLLVHGHYAYILAVEVPELYQWGMKRKGYTMPIFFVYMLEGIYQSLVCFFVPYFAYGLGSVNISGRQPDYIELGTEMAAAFLSGQESAVPIYTDGVLTRTPRPSFTTERSSSVTSGLQIITQIEQPSGIEIPETPASMTFMQTGVTTAMRGYAFSQEEGTGRMLAPPLRRRKTNPGPLGHSVRIETNPLRRRSLPDVRASADLTARVINSEERIRMVQFRESNSSTSTYNIHSREESESLNESPVSESIQPRVISNEPISMEVINNDNDNIDQESTNINQVKDTDNIDREETTE</sequence>
<keyword evidence="8" id="KW-1185">Reference proteome</keyword>
<feature type="non-terminal residue" evidence="7">
    <location>
        <position position="1"/>
    </location>
</feature>
<dbReference type="GO" id="GO:0046872">
    <property type="term" value="F:metal ion binding"/>
    <property type="evidence" value="ECO:0007669"/>
    <property type="project" value="UniProtKB-KW"/>
</dbReference>
<dbReference type="AlphaFoldDB" id="A0A9N9NCH6"/>
<evidence type="ECO:0000256" key="1">
    <source>
        <dbReference type="ARBA" id="ARBA00004141"/>
    </source>
</evidence>
<keyword evidence="5" id="KW-0812">Transmembrane</keyword>
<dbReference type="InterPro" id="IPR023214">
    <property type="entry name" value="HAD_sf"/>
</dbReference>
<dbReference type="InterPro" id="IPR032630">
    <property type="entry name" value="P_typ_ATPase_c"/>
</dbReference>
<dbReference type="PANTHER" id="PTHR24092:SF153">
    <property type="entry name" value="PHOSPHOLIPID-TRANSPORTING ATPASE"/>
    <property type="match status" value="1"/>
</dbReference>
<feature type="compositionally biased region" description="Basic and acidic residues" evidence="4">
    <location>
        <begin position="442"/>
        <end position="454"/>
    </location>
</feature>
<feature type="region of interest" description="Disordered" evidence="4">
    <location>
        <begin position="427"/>
        <end position="454"/>
    </location>
</feature>
<dbReference type="GO" id="GO:0005886">
    <property type="term" value="C:plasma membrane"/>
    <property type="evidence" value="ECO:0007669"/>
    <property type="project" value="TreeGrafter"/>
</dbReference>
<evidence type="ECO:0000256" key="5">
    <source>
        <dbReference type="SAM" id="Phobius"/>
    </source>
</evidence>
<dbReference type="InterPro" id="IPR036412">
    <property type="entry name" value="HAD-like_sf"/>
</dbReference>
<comment type="caution">
    <text evidence="7">The sequence shown here is derived from an EMBL/GenBank/DDBJ whole genome shotgun (WGS) entry which is preliminary data.</text>
</comment>
<dbReference type="InterPro" id="IPR001757">
    <property type="entry name" value="P_typ_ATPase"/>
</dbReference>
<proteinExistence type="predicted"/>
<feature type="compositionally biased region" description="Polar residues" evidence="4">
    <location>
        <begin position="400"/>
        <end position="409"/>
    </location>
</feature>
<dbReference type="GO" id="GO:0045332">
    <property type="term" value="P:phospholipid translocation"/>
    <property type="evidence" value="ECO:0007669"/>
    <property type="project" value="TreeGrafter"/>
</dbReference>
<dbReference type="Proteomes" id="UP000789396">
    <property type="component" value="Unassembled WGS sequence"/>
</dbReference>
<keyword evidence="5" id="KW-1133">Transmembrane helix</keyword>
<dbReference type="OrthoDB" id="377733at2759"/>
<evidence type="ECO:0000259" key="6">
    <source>
        <dbReference type="Pfam" id="PF16212"/>
    </source>
</evidence>
<keyword evidence="5" id="KW-0472">Membrane</keyword>
<feature type="compositionally biased region" description="Polar residues" evidence="4">
    <location>
        <begin position="427"/>
        <end position="441"/>
    </location>
</feature>
<dbReference type="Gene3D" id="3.40.50.1000">
    <property type="entry name" value="HAD superfamily/HAD-like"/>
    <property type="match status" value="1"/>
</dbReference>
<dbReference type="EMBL" id="CAJVPZ010025010">
    <property type="protein sequence ID" value="CAG8721022.1"/>
    <property type="molecule type" value="Genomic_DNA"/>
</dbReference>
<keyword evidence="3" id="KW-0460">Magnesium</keyword>
<dbReference type="GO" id="GO:0140326">
    <property type="term" value="F:ATPase-coupled intramembrane lipid transporter activity"/>
    <property type="evidence" value="ECO:0007669"/>
    <property type="project" value="TreeGrafter"/>
</dbReference>
<organism evidence="7 8">
    <name type="scientific">Racocetra fulgida</name>
    <dbReference type="NCBI Taxonomy" id="60492"/>
    <lineage>
        <taxon>Eukaryota</taxon>
        <taxon>Fungi</taxon>
        <taxon>Fungi incertae sedis</taxon>
        <taxon>Mucoromycota</taxon>
        <taxon>Glomeromycotina</taxon>
        <taxon>Glomeromycetes</taxon>
        <taxon>Diversisporales</taxon>
        <taxon>Gigasporaceae</taxon>
        <taxon>Racocetra</taxon>
    </lineage>
</organism>
<gene>
    <name evidence="7" type="ORF">RFULGI_LOCUS11456</name>
</gene>
<feature type="domain" description="P-type ATPase C-terminal" evidence="6">
    <location>
        <begin position="145"/>
        <end position="171"/>
    </location>
</feature>
<feature type="compositionally biased region" description="Polar residues" evidence="4">
    <location>
        <begin position="381"/>
        <end position="391"/>
    </location>
</feature>
<keyword evidence="2" id="KW-0479">Metal-binding</keyword>
<evidence type="ECO:0000313" key="7">
    <source>
        <dbReference type="EMBL" id="CAG8721022.1"/>
    </source>
</evidence>
<evidence type="ECO:0000256" key="4">
    <source>
        <dbReference type="SAM" id="MobiDB-lite"/>
    </source>
</evidence>
<dbReference type="SUPFAM" id="SSF56784">
    <property type="entry name" value="HAD-like"/>
    <property type="match status" value="1"/>
</dbReference>
<dbReference type="PANTHER" id="PTHR24092">
    <property type="entry name" value="PROBABLE PHOSPHOLIPID-TRANSPORTING ATPASE"/>
    <property type="match status" value="1"/>
</dbReference>
<dbReference type="NCBIfam" id="TIGR01494">
    <property type="entry name" value="ATPase_P-type"/>
    <property type="match status" value="1"/>
</dbReference>
<dbReference type="GO" id="GO:0016887">
    <property type="term" value="F:ATP hydrolysis activity"/>
    <property type="evidence" value="ECO:0007669"/>
    <property type="project" value="InterPro"/>
</dbReference>
<accession>A0A9N9NCH6</accession>
<protein>
    <submittedName>
        <fullName evidence="7">16568_t:CDS:1</fullName>
    </submittedName>
</protein>
<reference evidence="7" key="1">
    <citation type="submission" date="2021-06" db="EMBL/GenBank/DDBJ databases">
        <authorList>
            <person name="Kallberg Y."/>
            <person name="Tangrot J."/>
            <person name="Rosling A."/>
        </authorList>
    </citation>
    <scope>NUCLEOTIDE SEQUENCE</scope>
    <source>
        <strain evidence="7">IN212</strain>
    </source>
</reference>